<proteinExistence type="predicted"/>
<dbReference type="GO" id="GO:0004568">
    <property type="term" value="F:chitinase activity"/>
    <property type="evidence" value="ECO:0007669"/>
    <property type="project" value="InterPro"/>
</dbReference>
<feature type="domain" description="Glycoside hydrolase family 19 catalytic" evidence="1">
    <location>
        <begin position="41"/>
        <end position="169"/>
    </location>
</feature>
<reference evidence="3" key="2">
    <citation type="submission" date="2016-07" db="EMBL/GenBank/DDBJ databases">
        <authorList>
            <person name="Trubitsyn D."/>
            <person name="Abreu F.A."/>
            <person name="Ward B."/>
            <person name="Taylor T."/>
            <person name="Hattori M."/>
            <person name="Kondo S."/>
            <person name="Trivedi U."/>
            <person name="Staniland S."/>
            <person name="Lins U."/>
            <person name="Bazylinski D.A."/>
        </authorList>
    </citation>
    <scope>NUCLEOTIDE SEQUENCE</scope>
    <source>
        <strain evidence="3">MV-1</strain>
    </source>
</reference>
<dbReference type="OrthoDB" id="3809801at2"/>
<dbReference type="GO" id="GO:0016998">
    <property type="term" value="P:cell wall macromolecule catabolic process"/>
    <property type="evidence" value="ECO:0007669"/>
    <property type="project" value="InterPro"/>
</dbReference>
<dbReference type="STRING" id="28181.BEN30_09700"/>
<dbReference type="SUPFAM" id="SSF53955">
    <property type="entry name" value="Lysozyme-like"/>
    <property type="match status" value="1"/>
</dbReference>
<evidence type="ECO:0000259" key="1">
    <source>
        <dbReference type="Pfam" id="PF00182"/>
    </source>
</evidence>
<dbReference type="EMBL" id="MCGG01000024">
    <property type="protein sequence ID" value="OEJ67247.1"/>
    <property type="molecule type" value="Genomic_DNA"/>
</dbReference>
<dbReference type="InterPro" id="IPR023346">
    <property type="entry name" value="Lysozyme-like_dom_sf"/>
</dbReference>
<dbReference type="PANTHER" id="PTHR34408">
    <property type="entry name" value="FAMILY PROTEIN, PUTATIVE-RELATED"/>
    <property type="match status" value="1"/>
</dbReference>
<reference evidence="2" key="1">
    <citation type="journal article" date="2009" name="Environ. Microbiol.">
        <title>Comparative analysis of magnetosome gene clusters in magnetotactic bacteria provides further evidence for horizontal gene transfer.</title>
        <authorList>
            <person name="Jogler C."/>
            <person name="Kube M."/>
            <person name="Schubbe S."/>
            <person name="Ullrich S."/>
            <person name="Teeling H."/>
            <person name="Bazylinski D.A."/>
            <person name="Reinhardt R."/>
            <person name="Schuler D."/>
        </authorList>
    </citation>
    <scope>NUCLEOTIDE SEQUENCE</scope>
    <source>
        <strain evidence="2">Type strain: MV-1</strain>
    </source>
</reference>
<protein>
    <submittedName>
        <fullName evidence="2">Chinitase domain protein</fullName>
    </submittedName>
    <submittedName>
        <fullName evidence="3">Glycoside hydrolase family 19</fullName>
    </submittedName>
</protein>
<dbReference type="Proteomes" id="UP000095347">
    <property type="component" value="Unassembled WGS sequence"/>
</dbReference>
<dbReference type="CAZy" id="GH19">
    <property type="family name" value="Glycoside Hydrolase Family 19"/>
</dbReference>
<dbReference type="Pfam" id="PF00182">
    <property type="entry name" value="Glyco_hydro_19"/>
    <property type="match status" value="1"/>
</dbReference>
<dbReference type="AlphaFoldDB" id="C4RAI8"/>
<dbReference type="PANTHER" id="PTHR34408:SF1">
    <property type="entry name" value="GLYCOSYL HYDROLASE FAMILY 19 DOMAIN-CONTAINING PROTEIN HI_1415"/>
    <property type="match status" value="1"/>
</dbReference>
<dbReference type="Gene3D" id="1.10.530.10">
    <property type="match status" value="1"/>
</dbReference>
<evidence type="ECO:0000313" key="3">
    <source>
        <dbReference type="EMBL" id="OEJ67247.1"/>
    </source>
</evidence>
<evidence type="ECO:0000313" key="2">
    <source>
        <dbReference type="EMBL" id="CAV30833.1"/>
    </source>
</evidence>
<evidence type="ECO:0000313" key="4">
    <source>
        <dbReference type="Proteomes" id="UP000095347"/>
    </source>
</evidence>
<keyword evidence="3" id="KW-0378">Hydrolase</keyword>
<dbReference type="RefSeq" id="WP_069957875.1">
    <property type="nucleotide sequence ID" value="NZ_MCGG01000024.1"/>
</dbReference>
<accession>C4RAI8</accession>
<keyword evidence="4" id="KW-1185">Reference proteome</keyword>
<dbReference type="InterPro" id="IPR052354">
    <property type="entry name" value="Cell_Wall_Dynamics_Protein"/>
</dbReference>
<dbReference type="InterPro" id="IPR000726">
    <property type="entry name" value="Glyco_hydro_19_cat"/>
</dbReference>
<dbReference type="EMBL" id="FP102531">
    <property type="protein sequence ID" value="CAV30833.1"/>
    <property type="molecule type" value="Genomic_DNA"/>
</dbReference>
<sequence>MLSADILRAALPAARPTDIARFATPLAEACAEWSIDTPLRLAAFLAQIAHESGQLRALAENLNYSAEALLRVFPRHFSADQAAAYARQPQRIGSRVYANRMGNGDEASGDGWRYRGRGLIQVTGKTNYAACGTALGLDLIAQPELLEQPDPAARSAGWFWHRNGLNRPADARDIETITRRINGGLTGLEDRKAHYARACAALEVSHEPA</sequence>
<gene>
    <name evidence="3" type="ORF">BEN30_09700</name>
    <name evidence="2" type="ORF">mv1g00086</name>
</gene>
<dbReference type="GO" id="GO:0006032">
    <property type="term" value="P:chitin catabolic process"/>
    <property type="evidence" value="ECO:0007669"/>
    <property type="project" value="InterPro"/>
</dbReference>
<organism evidence="2">
    <name type="scientific">Magnetovibrio blakemorei</name>
    <dbReference type="NCBI Taxonomy" id="28181"/>
    <lineage>
        <taxon>Bacteria</taxon>
        <taxon>Pseudomonadati</taxon>
        <taxon>Pseudomonadota</taxon>
        <taxon>Alphaproteobacteria</taxon>
        <taxon>Rhodospirillales</taxon>
        <taxon>Magnetovibrionaceae</taxon>
        <taxon>Magnetovibrio</taxon>
    </lineage>
</organism>
<name>C4RAI8_9PROT</name>
<reference evidence="4" key="3">
    <citation type="submission" date="2016-07" db="EMBL/GenBank/DDBJ databases">
        <authorList>
            <person name="Florea S."/>
            <person name="Webb J.S."/>
            <person name="Jaromczyk J."/>
            <person name="Schardl C.L."/>
        </authorList>
    </citation>
    <scope>NUCLEOTIDE SEQUENCE [LARGE SCALE GENOMIC DNA]</scope>
    <source>
        <strain evidence="4">MV-1</strain>
    </source>
</reference>